<keyword evidence="10" id="KW-0969">Cilium</keyword>
<sequence length="633" mass="67060">MLRSLTSGVSGIRSHQTMLDVVGNNIANVNTTGFKKSTVTFQDLLYETSKGATAPRENIGGVNPMQIGLGTTVAAVETIHSQGPLQYTGNRTDVAIQGDGYYVLNDGAQNVYSRAGNFVLDGNGNIVQSGTGYTLMGYKMSADPQNPTQYVRGTQLVTLNIPVGQKLSAKGTEVLGLQCNLDSRVDTYLPMGITNPNFSTTVAIGGNNYTLAISEGSANNLLNVSIGGSSYSMSLAGINQNTGLPELSDVSVTIGSDSYTLHFDDETGELQLKDSGNIVWKQQISGIMDYQIVNFEGDDNQTRPYLVEFTDSGDGNMVMRLWGQQDGTPPWTSFQAVVPINADGTFAVPTGGIDISGLAGNVVLRLNSTEDGKGLSVSASNDGSTYEVAATLNQRTSSVHSTKIDIYDSMGNPHTVEVSFEKIGANEWRWRAWLPTESGIALSNNTGVIEFGSDGKLKSGGTATMNIGFSSLGAEDASIKLDFSGESFGKSPIDGVTQFGSSFTTKAYYQDGYQMGVLQDFSIASDGTVMGIYSNGRNSALYSLSLALFSNPSGLEKIGMTVFIPTANSGLPQVVTPKEGGAGSLAGGNLEMANVDLAEEFSRLIIAQRGFQANARVITTSDQVLDELINLKR</sequence>
<evidence type="ECO:0000259" key="9">
    <source>
        <dbReference type="Pfam" id="PF22692"/>
    </source>
</evidence>
<evidence type="ECO:0000313" key="10">
    <source>
        <dbReference type="EMBL" id="HHZ04889.1"/>
    </source>
</evidence>
<accession>A0A7V7BYN9</accession>
<dbReference type="InterPro" id="IPR020013">
    <property type="entry name" value="Flagellar_FlgE/F/G"/>
</dbReference>
<dbReference type="GO" id="GO:0009425">
    <property type="term" value="C:bacterial-type flagellum basal body"/>
    <property type="evidence" value="ECO:0007669"/>
    <property type="project" value="UniProtKB-SubCell"/>
</dbReference>
<keyword evidence="10" id="KW-0966">Cell projection</keyword>
<dbReference type="InterPro" id="IPR053967">
    <property type="entry name" value="LlgE_F_G-like_D1"/>
</dbReference>
<evidence type="ECO:0000256" key="4">
    <source>
        <dbReference type="ARBA" id="ARBA00023143"/>
    </source>
</evidence>
<gene>
    <name evidence="10" type="ORF">GX397_07555</name>
</gene>
<dbReference type="Proteomes" id="UP000525027">
    <property type="component" value="Unassembled WGS sequence"/>
</dbReference>
<dbReference type="GO" id="GO:0009424">
    <property type="term" value="C:bacterial-type flagellum hook"/>
    <property type="evidence" value="ECO:0007669"/>
    <property type="project" value="TreeGrafter"/>
</dbReference>
<evidence type="ECO:0000256" key="1">
    <source>
        <dbReference type="ARBA" id="ARBA00004117"/>
    </source>
</evidence>
<evidence type="ECO:0000256" key="5">
    <source>
        <dbReference type="RuleBase" id="RU362116"/>
    </source>
</evidence>
<proteinExistence type="inferred from homology"/>
<keyword evidence="10" id="KW-0282">Flagellum</keyword>
<evidence type="ECO:0000259" key="7">
    <source>
        <dbReference type="Pfam" id="PF06429"/>
    </source>
</evidence>
<dbReference type="InterPro" id="IPR037058">
    <property type="entry name" value="Falgellar_hook_FlgE_sf"/>
</dbReference>
<feature type="domain" description="Flagellar hook protein FlgE/F/G-like D1" evidence="9">
    <location>
        <begin position="95"/>
        <end position="146"/>
    </location>
</feature>
<dbReference type="InterPro" id="IPR037925">
    <property type="entry name" value="FlgE/F/G-like"/>
</dbReference>
<comment type="subcellular location">
    <subcellularLocation>
        <location evidence="1 5">Bacterial flagellum basal body</location>
    </subcellularLocation>
</comment>
<dbReference type="InterPro" id="IPR011491">
    <property type="entry name" value="FlgE_D2"/>
</dbReference>
<protein>
    <recommendedName>
        <fullName evidence="3 5">Flagellar hook protein FlgE</fullName>
    </recommendedName>
</protein>
<dbReference type="Pfam" id="PF07559">
    <property type="entry name" value="FlgE_D2"/>
    <property type="match status" value="1"/>
</dbReference>
<comment type="similarity">
    <text evidence="2 5">Belongs to the flagella basal body rod proteins family.</text>
</comment>
<comment type="caution">
    <text evidence="10">The sequence shown here is derived from an EMBL/GenBank/DDBJ whole genome shotgun (WGS) entry which is preliminary data.</text>
</comment>
<reference evidence="10 11" key="1">
    <citation type="journal article" date="2020" name="Biotechnol. Biofuels">
        <title>New insights from the biogas microbiome by comprehensive genome-resolved metagenomics of nearly 1600 species originating from multiple anaerobic digesters.</title>
        <authorList>
            <person name="Campanaro S."/>
            <person name="Treu L."/>
            <person name="Rodriguez-R L.M."/>
            <person name="Kovalovszki A."/>
            <person name="Ziels R.M."/>
            <person name="Maus I."/>
            <person name="Zhu X."/>
            <person name="Kougias P.G."/>
            <person name="Basile A."/>
            <person name="Luo G."/>
            <person name="Schluter A."/>
            <person name="Konstantinidis K.T."/>
            <person name="Angelidaki I."/>
        </authorList>
    </citation>
    <scope>NUCLEOTIDE SEQUENCE [LARGE SCALE GENOMIC DNA]</scope>
    <source>
        <strain evidence="10">AS25fmACSIPFO_94</strain>
    </source>
</reference>
<feature type="domain" description="Flagellar basal-body/hook protein C-terminal" evidence="7">
    <location>
        <begin position="587"/>
        <end position="631"/>
    </location>
</feature>
<dbReference type="EMBL" id="DURU01000135">
    <property type="protein sequence ID" value="HHZ04889.1"/>
    <property type="molecule type" value="Genomic_DNA"/>
</dbReference>
<evidence type="ECO:0000259" key="6">
    <source>
        <dbReference type="Pfam" id="PF00460"/>
    </source>
</evidence>
<organism evidence="10 11">
    <name type="scientific">Acetomicrobium hydrogeniformans</name>
    <dbReference type="NCBI Taxonomy" id="649746"/>
    <lineage>
        <taxon>Bacteria</taxon>
        <taxon>Thermotogati</taxon>
        <taxon>Synergistota</taxon>
        <taxon>Synergistia</taxon>
        <taxon>Synergistales</taxon>
        <taxon>Acetomicrobiaceae</taxon>
        <taxon>Acetomicrobium</taxon>
    </lineage>
</organism>
<evidence type="ECO:0000259" key="8">
    <source>
        <dbReference type="Pfam" id="PF07559"/>
    </source>
</evidence>
<dbReference type="GO" id="GO:0005829">
    <property type="term" value="C:cytosol"/>
    <property type="evidence" value="ECO:0007669"/>
    <property type="project" value="TreeGrafter"/>
</dbReference>
<dbReference type="RefSeq" id="WP_273003272.1">
    <property type="nucleotide sequence ID" value="NZ_DURU01000135.1"/>
</dbReference>
<dbReference type="Gene3D" id="2.60.98.20">
    <property type="entry name" value="Flagellar hook protein FlgE"/>
    <property type="match status" value="1"/>
</dbReference>
<dbReference type="Pfam" id="PF22692">
    <property type="entry name" value="LlgE_F_G_D1"/>
    <property type="match status" value="1"/>
</dbReference>
<dbReference type="Pfam" id="PF00460">
    <property type="entry name" value="Flg_bb_rod"/>
    <property type="match status" value="1"/>
</dbReference>
<dbReference type="PANTHER" id="PTHR30435">
    <property type="entry name" value="FLAGELLAR PROTEIN"/>
    <property type="match status" value="1"/>
</dbReference>
<evidence type="ECO:0000313" key="11">
    <source>
        <dbReference type="Proteomes" id="UP000525027"/>
    </source>
</evidence>
<feature type="domain" description="Flagellar basal body rod protein N-terminal" evidence="6">
    <location>
        <begin position="7"/>
        <end position="35"/>
    </location>
</feature>
<dbReference type="SUPFAM" id="SSF117143">
    <property type="entry name" value="Flagellar hook protein flgE"/>
    <property type="match status" value="1"/>
</dbReference>
<dbReference type="NCBIfam" id="TIGR03506">
    <property type="entry name" value="FlgEFG_subfam"/>
    <property type="match status" value="2"/>
</dbReference>
<dbReference type="PANTHER" id="PTHR30435:SF1">
    <property type="entry name" value="FLAGELLAR HOOK PROTEIN FLGE"/>
    <property type="match status" value="1"/>
</dbReference>
<comment type="function">
    <text evidence="5">A flexible structure which links the flagellar filament to the drive apparatus in the basal body.</text>
</comment>
<dbReference type="Pfam" id="PF06429">
    <property type="entry name" value="Flg_bbr_C"/>
    <property type="match status" value="1"/>
</dbReference>
<evidence type="ECO:0000256" key="3">
    <source>
        <dbReference type="ARBA" id="ARBA00019015"/>
    </source>
</evidence>
<dbReference type="InterPro" id="IPR010930">
    <property type="entry name" value="Flg_bb/hook_C_dom"/>
</dbReference>
<dbReference type="AlphaFoldDB" id="A0A7V7BYN9"/>
<feature type="domain" description="Flagellar hook protein FlgE D2" evidence="8">
    <location>
        <begin position="389"/>
        <end position="513"/>
    </location>
</feature>
<dbReference type="GO" id="GO:0071978">
    <property type="term" value="P:bacterial-type flagellum-dependent swarming motility"/>
    <property type="evidence" value="ECO:0007669"/>
    <property type="project" value="TreeGrafter"/>
</dbReference>
<dbReference type="InterPro" id="IPR001444">
    <property type="entry name" value="Flag_bb_rod_N"/>
</dbReference>
<keyword evidence="4 5" id="KW-0975">Bacterial flagellum</keyword>
<evidence type="ECO:0000256" key="2">
    <source>
        <dbReference type="ARBA" id="ARBA00009677"/>
    </source>
</evidence>
<name>A0A7V7BYN9_9BACT</name>